<keyword evidence="2" id="KW-1185">Reference proteome</keyword>
<reference evidence="1" key="2">
    <citation type="submission" date="2021-04" db="EMBL/GenBank/DDBJ databases">
        <authorList>
            <person name="Liu J."/>
        </authorList>
    </citation>
    <scope>NUCLEOTIDE SEQUENCE</scope>
    <source>
        <strain evidence="1">BAD-6</strain>
    </source>
</reference>
<comment type="caution">
    <text evidence="1">The sequence shown here is derived from an EMBL/GenBank/DDBJ whole genome shotgun (WGS) entry which is preliminary data.</text>
</comment>
<name>A0A8J8B1J7_9FIRM</name>
<gene>
    <name evidence="1" type="ORF">KCX82_07955</name>
</gene>
<sequence length="115" mass="13234">MKEITYSQSGDYLLPDLALPETEHIAIGKYGMLRRFYLKTYRRGLYAKLLLSGELYAHLAKVDLLAREMVQDIVGQTSRKISLPDKANQQMEWVGTTNELKHEAEEIALCQIVYK</sequence>
<dbReference type="EMBL" id="JAGSND010000004">
    <property type="protein sequence ID" value="MBR0597802.1"/>
    <property type="molecule type" value="Genomic_DNA"/>
</dbReference>
<dbReference type="Proteomes" id="UP000675664">
    <property type="component" value="Unassembled WGS sequence"/>
</dbReference>
<evidence type="ECO:0000313" key="1">
    <source>
        <dbReference type="EMBL" id="MBR0597802.1"/>
    </source>
</evidence>
<evidence type="ECO:0000313" key="2">
    <source>
        <dbReference type="Proteomes" id="UP000675664"/>
    </source>
</evidence>
<reference evidence="1" key="1">
    <citation type="submission" date="2021-04" db="EMBL/GenBank/DDBJ databases">
        <title>Sinoanaerobacter chloroacetimidivorans sp. nov., an obligate anaerobic bacterium isolated from anaerobic sludge.</title>
        <authorList>
            <person name="Bao Y."/>
        </authorList>
    </citation>
    <scope>NUCLEOTIDE SEQUENCE</scope>
    <source>
        <strain evidence="1">BAD-6</strain>
    </source>
</reference>
<dbReference type="Pfam" id="PF14198">
    <property type="entry name" value="TnpV"/>
    <property type="match status" value="1"/>
</dbReference>
<accession>A0A8J8B1J7</accession>
<protein>
    <submittedName>
        <fullName evidence="1">TnpV protein</fullName>
    </submittedName>
</protein>
<dbReference type="RefSeq" id="WP_227017933.1">
    <property type="nucleotide sequence ID" value="NZ_JAGSND010000004.1"/>
</dbReference>
<proteinExistence type="predicted"/>
<organism evidence="1 2">
    <name type="scientific">Sinanaerobacter chloroacetimidivorans</name>
    <dbReference type="NCBI Taxonomy" id="2818044"/>
    <lineage>
        <taxon>Bacteria</taxon>
        <taxon>Bacillati</taxon>
        <taxon>Bacillota</taxon>
        <taxon>Clostridia</taxon>
        <taxon>Peptostreptococcales</taxon>
        <taxon>Anaerovoracaceae</taxon>
        <taxon>Sinanaerobacter</taxon>
    </lineage>
</organism>
<dbReference type="InterPro" id="IPR026989">
    <property type="entry name" value="TnpV"/>
</dbReference>
<dbReference type="AlphaFoldDB" id="A0A8J8B1J7"/>